<keyword evidence="2" id="KW-1185">Reference proteome</keyword>
<dbReference type="EMBL" id="JBGNUJ010000012">
    <property type="protein sequence ID" value="KAL3952710.1"/>
    <property type="molecule type" value="Genomic_DNA"/>
</dbReference>
<proteinExistence type="predicted"/>
<accession>A0ACC4D8L0</accession>
<name>A0ACC4D8L0_PURLI</name>
<sequence>MRLRPANRRIHERSWHAYLAGSARFDAAVSKIRRKESVTDAIGKGRNALFSQSQMTAPEPFCGPSPRAIRMVAGIAGWLVQHQ</sequence>
<comment type="caution">
    <text evidence="1">The sequence shown here is derived from an EMBL/GenBank/DDBJ whole genome shotgun (WGS) entry which is preliminary data.</text>
</comment>
<evidence type="ECO:0000313" key="2">
    <source>
        <dbReference type="Proteomes" id="UP001638806"/>
    </source>
</evidence>
<protein>
    <submittedName>
        <fullName evidence="1">Uncharacterized protein</fullName>
    </submittedName>
</protein>
<gene>
    <name evidence="1" type="ORF">ACCO45_012653</name>
</gene>
<evidence type="ECO:0000313" key="1">
    <source>
        <dbReference type="EMBL" id="KAL3952710.1"/>
    </source>
</evidence>
<dbReference type="Proteomes" id="UP001638806">
    <property type="component" value="Unassembled WGS sequence"/>
</dbReference>
<reference evidence="1" key="1">
    <citation type="submission" date="2024-12" db="EMBL/GenBank/DDBJ databases">
        <title>Comparative genomics and development of molecular markers within Purpureocillium lilacinum and among Purpureocillium species.</title>
        <authorList>
            <person name="Yeh Z.-Y."/>
            <person name="Ni N.-T."/>
            <person name="Lo P.-H."/>
            <person name="Mushyakhwo K."/>
            <person name="Lin C.-F."/>
            <person name="Nai Y.-S."/>
        </authorList>
    </citation>
    <scope>NUCLEOTIDE SEQUENCE</scope>
    <source>
        <strain evidence="1">NCHU-NPUST-175</strain>
    </source>
</reference>
<organism evidence="1 2">
    <name type="scientific">Purpureocillium lilacinum</name>
    <name type="common">Paecilomyces lilacinus</name>
    <dbReference type="NCBI Taxonomy" id="33203"/>
    <lineage>
        <taxon>Eukaryota</taxon>
        <taxon>Fungi</taxon>
        <taxon>Dikarya</taxon>
        <taxon>Ascomycota</taxon>
        <taxon>Pezizomycotina</taxon>
        <taxon>Sordariomycetes</taxon>
        <taxon>Hypocreomycetidae</taxon>
        <taxon>Hypocreales</taxon>
        <taxon>Ophiocordycipitaceae</taxon>
        <taxon>Purpureocillium</taxon>
    </lineage>
</organism>